<dbReference type="OrthoDB" id="5835829at2759"/>
<dbReference type="PROSITE" id="PS00375">
    <property type="entry name" value="UDPGT"/>
    <property type="match status" value="1"/>
</dbReference>
<dbReference type="InterPro" id="IPR002213">
    <property type="entry name" value="UDP_glucos_trans"/>
</dbReference>
<dbReference type="Pfam" id="PF00201">
    <property type="entry name" value="UDPGT"/>
    <property type="match status" value="1"/>
</dbReference>
<dbReference type="PANTHER" id="PTHR48049:SF60">
    <property type="entry name" value="UDP-GLYCOSYLTRANSFERASE 91B1"/>
    <property type="match status" value="1"/>
</dbReference>
<dbReference type="PANTHER" id="PTHR48049">
    <property type="entry name" value="GLYCOSYLTRANSFERASE"/>
    <property type="match status" value="1"/>
</dbReference>
<protein>
    <recommendedName>
        <fullName evidence="4">Glycosyltransferase</fullName>
        <ecNumber evidence="4">2.4.1.-</ecNumber>
    </recommendedName>
</protein>
<feature type="region of interest" description="Disordered" evidence="5">
    <location>
        <begin position="76"/>
        <end position="95"/>
    </location>
</feature>
<dbReference type="GO" id="GO:0035251">
    <property type="term" value="F:UDP-glucosyltransferase activity"/>
    <property type="evidence" value="ECO:0007669"/>
    <property type="project" value="InterPro"/>
</dbReference>
<name>A0A9Q0K8W7_9MAGN</name>
<comment type="caution">
    <text evidence="6">The sequence shown here is derived from an EMBL/GenBank/DDBJ whole genome shotgun (WGS) entry which is preliminary data.</text>
</comment>
<dbReference type="AlphaFoldDB" id="A0A9Q0K8W7"/>
<evidence type="ECO:0000256" key="5">
    <source>
        <dbReference type="SAM" id="MobiDB-lite"/>
    </source>
</evidence>
<proteinExistence type="inferred from homology"/>
<keyword evidence="2 3" id="KW-0808">Transferase</keyword>
<evidence type="ECO:0000256" key="1">
    <source>
        <dbReference type="ARBA" id="ARBA00009995"/>
    </source>
</evidence>
<dbReference type="Gene3D" id="3.40.50.2000">
    <property type="entry name" value="Glycogen Phosphorylase B"/>
    <property type="match status" value="2"/>
</dbReference>
<accession>A0A9Q0K8W7</accession>
<evidence type="ECO:0000256" key="4">
    <source>
        <dbReference type="RuleBase" id="RU362057"/>
    </source>
</evidence>
<dbReference type="InterPro" id="IPR035595">
    <property type="entry name" value="UDP_glycos_trans_CS"/>
</dbReference>
<gene>
    <name evidence="6" type="ORF">NE237_017869</name>
</gene>
<keyword evidence="3" id="KW-0328">Glycosyltransferase</keyword>
<dbReference type="FunFam" id="3.40.50.2000:FF:000037">
    <property type="entry name" value="Glycosyltransferase"/>
    <property type="match status" value="1"/>
</dbReference>
<sequence length="554" mass="63333">MKPDLRLRLHIWPRRFLFVFVFAVESQQATKERLFSTRRRKIPRKNFRRSSRIFILHSEIKRSPLEPFSRRMNVRVVSSTSARGEGEDKRRREKRGKGIRSYSIFLQGNLTELSKCLAQKGHQISFISTPRNIERLPKLPSHLSPSINFVKLTLPHLPNLPEEAEATSDVPFNKIQYLKMAFDGLEGSFSCFLEASTPTPDWIIHDFSFHWLQPLAAKHEIPCAFFSIFMASTLVFFGSPWLRMSGEDTRSNPEDFTVPPNWIPSPSNLAFRMYEILKISDTLSENASGVSDIHRLDSAILGSKFVIVRTCEELEGDSLSILRKKVYQIPVIPIGVLPPLDALENRDDDAEWVKIKNWLDKQREGSVVYIAFGTEAEVSREEIHEVALGLELSGLPFFWALRRPAGSVVGPSYMLPSGFENRTEDHGFICLDWAPQRRILAHPSVGVFLTHCGWSSVLEGLSMGCPLVYLPLSLDHPLIARLLLSKNIGVEIERDEKDGSFTSNSVAKSLRLVIVNREGEQHKAKARDMRKLFGDKVLHDRYIDDFEQQLRNQR</sequence>
<organism evidence="6 7">
    <name type="scientific">Protea cynaroides</name>
    <dbReference type="NCBI Taxonomy" id="273540"/>
    <lineage>
        <taxon>Eukaryota</taxon>
        <taxon>Viridiplantae</taxon>
        <taxon>Streptophyta</taxon>
        <taxon>Embryophyta</taxon>
        <taxon>Tracheophyta</taxon>
        <taxon>Spermatophyta</taxon>
        <taxon>Magnoliopsida</taxon>
        <taxon>Proteales</taxon>
        <taxon>Proteaceae</taxon>
        <taxon>Protea</taxon>
    </lineage>
</organism>
<dbReference type="EMBL" id="JAMYWD010000007">
    <property type="protein sequence ID" value="KAJ4966020.1"/>
    <property type="molecule type" value="Genomic_DNA"/>
</dbReference>
<evidence type="ECO:0000256" key="2">
    <source>
        <dbReference type="ARBA" id="ARBA00022679"/>
    </source>
</evidence>
<reference evidence="6" key="1">
    <citation type="journal article" date="2023" name="Plant J.">
        <title>The genome of the king protea, Protea cynaroides.</title>
        <authorList>
            <person name="Chang J."/>
            <person name="Duong T.A."/>
            <person name="Schoeman C."/>
            <person name="Ma X."/>
            <person name="Roodt D."/>
            <person name="Barker N."/>
            <person name="Li Z."/>
            <person name="Van de Peer Y."/>
            <person name="Mizrachi E."/>
        </authorList>
    </citation>
    <scope>NUCLEOTIDE SEQUENCE</scope>
    <source>
        <tissue evidence="6">Young leaves</tissue>
    </source>
</reference>
<keyword evidence="7" id="KW-1185">Reference proteome</keyword>
<dbReference type="InterPro" id="IPR050481">
    <property type="entry name" value="UDP-glycosyltransf_plant"/>
</dbReference>
<dbReference type="EC" id="2.4.1.-" evidence="4"/>
<evidence type="ECO:0000256" key="3">
    <source>
        <dbReference type="RuleBase" id="RU003718"/>
    </source>
</evidence>
<evidence type="ECO:0000313" key="6">
    <source>
        <dbReference type="EMBL" id="KAJ4966020.1"/>
    </source>
</evidence>
<dbReference type="SUPFAM" id="SSF53756">
    <property type="entry name" value="UDP-Glycosyltransferase/glycogen phosphorylase"/>
    <property type="match status" value="1"/>
</dbReference>
<comment type="similarity">
    <text evidence="1 3">Belongs to the UDP-glycosyltransferase family.</text>
</comment>
<dbReference type="Proteomes" id="UP001141806">
    <property type="component" value="Unassembled WGS sequence"/>
</dbReference>
<dbReference type="CDD" id="cd03784">
    <property type="entry name" value="GT1_Gtf-like"/>
    <property type="match status" value="1"/>
</dbReference>
<evidence type="ECO:0000313" key="7">
    <source>
        <dbReference type="Proteomes" id="UP001141806"/>
    </source>
</evidence>